<evidence type="ECO:0000256" key="2">
    <source>
        <dbReference type="SAM" id="MobiDB-lite"/>
    </source>
</evidence>
<dbReference type="GO" id="GO:0006897">
    <property type="term" value="P:endocytosis"/>
    <property type="evidence" value="ECO:0007669"/>
    <property type="project" value="TreeGrafter"/>
</dbReference>
<dbReference type="OMA" id="HGHNPLI"/>
<gene>
    <name evidence="3" type="ORF">BCV71DRAFT_220297</name>
</gene>
<feature type="region of interest" description="Disordered" evidence="2">
    <location>
        <begin position="303"/>
        <end position="326"/>
    </location>
</feature>
<dbReference type="Gene3D" id="1.20.1270.60">
    <property type="entry name" value="Arfaptin homology (AH) domain/BAR domain"/>
    <property type="match status" value="1"/>
</dbReference>
<evidence type="ECO:0000313" key="3">
    <source>
        <dbReference type="EMBL" id="ORE14877.1"/>
    </source>
</evidence>
<dbReference type="GO" id="GO:0070941">
    <property type="term" value="P:eisosome assembly"/>
    <property type="evidence" value="ECO:0007669"/>
    <property type="project" value="TreeGrafter"/>
</dbReference>
<dbReference type="Proteomes" id="UP000242381">
    <property type="component" value="Unassembled WGS sequence"/>
</dbReference>
<feature type="compositionally biased region" description="Low complexity" evidence="2">
    <location>
        <begin position="267"/>
        <end position="287"/>
    </location>
</feature>
<dbReference type="AlphaFoldDB" id="A0A0A1NBV7"/>
<dbReference type="InterPro" id="IPR027267">
    <property type="entry name" value="AH/BAR_dom_sf"/>
</dbReference>
<evidence type="ECO:0000256" key="1">
    <source>
        <dbReference type="SAM" id="Coils"/>
    </source>
</evidence>
<feature type="region of interest" description="Disordered" evidence="2">
    <location>
        <begin position="194"/>
        <end position="219"/>
    </location>
</feature>
<protein>
    <recommendedName>
        <fullName evidence="5">Eisosome component PIL1-domain-containing protein</fullName>
    </recommendedName>
</protein>
<dbReference type="InterPro" id="IPR028245">
    <property type="entry name" value="PIL1/LSP1"/>
</dbReference>
<reference evidence="3 4" key="1">
    <citation type="journal article" date="2016" name="Proc. Natl. Acad. Sci. U.S.A.">
        <title>Lipid metabolic changes in an early divergent fungus govern the establishment of a mutualistic symbiosis with endobacteria.</title>
        <authorList>
            <person name="Lastovetsky O.A."/>
            <person name="Gaspar M.L."/>
            <person name="Mondo S.J."/>
            <person name="LaButti K.M."/>
            <person name="Sandor L."/>
            <person name="Grigoriev I.V."/>
            <person name="Henry S.A."/>
            <person name="Pawlowska T.E."/>
        </authorList>
    </citation>
    <scope>NUCLEOTIDE SEQUENCE [LARGE SCALE GENOMIC DNA]</scope>
    <source>
        <strain evidence="3 4">ATCC 11559</strain>
    </source>
</reference>
<feature type="coiled-coil region" evidence="1">
    <location>
        <begin position="95"/>
        <end position="122"/>
    </location>
</feature>
<dbReference type="GO" id="GO:0005886">
    <property type="term" value="C:plasma membrane"/>
    <property type="evidence" value="ECO:0007669"/>
    <property type="project" value="TreeGrafter"/>
</dbReference>
<dbReference type="GO" id="GO:0008289">
    <property type="term" value="F:lipid binding"/>
    <property type="evidence" value="ECO:0007669"/>
    <property type="project" value="TreeGrafter"/>
</dbReference>
<dbReference type="PANTHER" id="PTHR31962:SF1">
    <property type="entry name" value="SPHINGOLIPID LONG CHAIN BASE-RESPONSIVE PROTEIN PIL1"/>
    <property type="match status" value="1"/>
</dbReference>
<dbReference type="EMBL" id="KV921449">
    <property type="protein sequence ID" value="ORE14877.1"/>
    <property type="molecule type" value="Genomic_DNA"/>
</dbReference>
<dbReference type="PANTHER" id="PTHR31962">
    <property type="entry name" value="SPHINGOLIPID LONG CHAIN BASE-RESPONSIVE PROTEIN PIL1"/>
    <property type="match status" value="1"/>
</dbReference>
<proteinExistence type="predicted"/>
<evidence type="ECO:0008006" key="5">
    <source>
        <dbReference type="Google" id="ProtNLM"/>
    </source>
</evidence>
<feature type="compositionally biased region" description="Polar residues" evidence="2">
    <location>
        <begin position="305"/>
        <end position="314"/>
    </location>
</feature>
<accession>A0A0A1NBV7</accession>
<dbReference type="GO" id="GO:0036286">
    <property type="term" value="C:eisosome filament"/>
    <property type="evidence" value="ECO:0007669"/>
    <property type="project" value="TreeGrafter"/>
</dbReference>
<keyword evidence="1" id="KW-0175">Coiled coil</keyword>
<sequence length="389" mass="43814">MFSFNPFHKPTSEKPLSLKGLQGVIDHSTKISKSLVQVADDNRVASNNLVMYGSPLGDDLTDVTSKMGNLLSEWTSILMEFADSFEQYRDTLKSISVKEAALQQSRDQKKKLKDQIEKLEDSPTAIDRLNALKEQLKELEAFTEPDEVEMSNYKRIATREALYILLNGMHAMSSKTDIISTFGKYIVDELDTQPIKPGEERPAYQSTHRTKRIQDDAKHAIHEWKPDQAKLRRTLTSHHGHNPLIVKMNKELPPVPVALTDGETKQPSPSSSTSASSNPSPSVSEQSVNLEKHHSLYKPDAVEKTTATPSTTHHQPAFHPPAFMSPFSQPLNQENLYQFYQNYLPPKPYEEIRSALSPVFHEQKHDVGGFVLPTANPNFALNNSTRDQE</sequence>
<dbReference type="Pfam" id="PF13805">
    <property type="entry name" value="Pil1"/>
    <property type="match status" value="1"/>
</dbReference>
<evidence type="ECO:0000313" key="4">
    <source>
        <dbReference type="Proteomes" id="UP000242381"/>
    </source>
</evidence>
<feature type="region of interest" description="Disordered" evidence="2">
    <location>
        <begin position="241"/>
        <end position="290"/>
    </location>
</feature>
<dbReference type="VEuPathDB" id="FungiDB:BCV72DRAFT_253500"/>
<organism evidence="3 4">
    <name type="scientific">Rhizopus microsporus</name>
    <dbReference type="NCBI Taxonomy" id="58291"/>
    <lineage>
        <taxon>Eukaryota</taxon>
        <taxon>Fungi</taxon>
        <taxon>Fungi incertae sedis</taxon>
        <taxon>Mucoromycota</taxon>
        <taxon>Mucoromycotina</taxon>
        <taxon>Mucoromycetes</taxon>
        <taxon>Mucorales</taxon>
        <taxon>Mucorineae</taxon>
        <taxon>Rhizopodaceae</taxon>
        <taxon>Rhizopus</taxon>
    </lineage>
</organism>
<name>A0A0A1NBV7_RHIZD</name>